<sequence length="36" mass="4235">MEDCIGSKKFPILQQGIIYVEKGKFRQQREYSVLSD</sequence>
<evidence type="ECO:0008006" key="3">
    <source>
        <dbReference type="Google" id="ProtNLM"/>
    </source>
</evidence>
<comment type="caution">
    <text evidence="1">The sequence shown here is derived from an EMBL/GenBank/DDBJ whole genome shotgun (WGS) entry which is preliminary data.</text>
</comment>
<accession>A0ABX9SMJ6</accession>
<reference evidence="1 2" key="1">
    <citation type="submission" date="2018-10" db="EMBL/GenBank/DDBJ databases">
        <title>Genomic Encyclopedia of Archaeal and Bacterial Type Strains, Phase II (KMG-II): from individual species to whole genera.</title>
        <authorList>
            <person name="Goeker M."/>
        </authorList>
    </citation>
    <scope>NUCLEOTIDE SEQUENCE [LARGE SCALE GENOMIC DNA]</scope>
    <source>
        <strain evidence="1 2">DSM 15149</strain>
    </source>
</reference>
<dbReference type="Proteomes" id="UP000280955">
    <property type="component" value="Unassembled WGS sequence"/>
</dbReference>
<evidence type="ECO:0000313" key="2">
    <source>
        <dbReference type="Proteomes" id="UP000280955"/>
    </source>
</evidence>
<name>A0ABX9SMJ6_9GAMM</name>
<dbReference type="EMBL" id="RBLJ01000003">
    <property type="protein sequence ID" value="RKS58255.1"/>
    <property type="molecule type" value="Genomic_DNA"/>
</dbReference>
<protein>
    <recommendedName>
        <fullName evidence="3">Transposase</fullName>
    </recommendedName>
</protein>
<keyword evidence="2" id="KW-1185">Reference proteome</keyword>
<gene>
    <name evidence="1" type="ORF">BDD30_3114</name>
</gene>
<organism evidence="1 2">
    <name type="scientific">Photorhabdus asymbiotica</name>
    <dbReference type="NCBI Taxonomy" id="291112"/>
    <lineage>
        <taxon>Bacteria</taxon>
        <taxon>Pseudomonadati</taxon>
        <taxon>Pseudomonadota</taxon>
        <taxon>Gammaproteobacteria</taxon>
        <taxon>Enterobacterales</taxon>
        <taxon>Morganellaceae</taxon>
        <taxon>Photorhabdus</taxon>
    </lineage>
</organism>
<evidence type="ECO:0000313" key="1">
    <source>
        <dbReference type="EMBL" id="RKS58255.1"/>
    </source>
</evidence>
<proteinExistence type="predicted"/>